<gene>
    <name evidence="3" type="ORF">CLV72_101830</name>
</gene>
<feature type="domain" description="LUD" evidence="2">
    <location>
        <begin position="169"/>
        <end position="267"/>
    </location>
</feature>
<name>A0A2T0QE85_9ACTN</name>
<dbReference type="EMBL" id="PVZC01000001">
    <property type="protein sequence ID" value="PRY02229.1"/>
    <property type="molecule type" value="Genomic_DNA"/>
</dbReference>
<dbReference type="Proteomes" id="UP000237846">
    <property type="component" value="Unassembled WGS sequence"/>
</dbReference>
<dbReference type="PANTHER" id="PTHR43682:SF1">
    <property type="entry name" value="LACTATE UTILIZATION PROTEIN C"/>
    <property type="match status" value="1"/>
</dbReference>
<feature type="compositionally biased region" description="Low complexity" evidence="1">
    <location>
        <begin position="1"/>
        <end position="14"/>
    </location>
</feature>
<feature type="compositionally biased region" description="Gly residues" evidence="1">
    <location>
        <begin position="15"/>
        <end position="34"/>
    </location>
</feature>
<reference evidence="3 4" key="1">
    <citation type="submission" date="2018-03" db="EMBL/GenBank/DDBJ databases">
        <title>Genomic Encyclopedia of Archaeal and Bacterial Type Strains, Phase II (KMG-II): from individual species to whole genera.</title>
        <authorList>
            <person name="Goeker M."/>
        </authorList>
    </citation>
    <scope>NUCLEOTIDE SEQUENCE [LARGE SCALE GENOMIC DNA]</scope>
    <source>
        <strain evidence="3 4">DSM 45601</strain>
    </source>
</reference>
<evidence type="ECO:0000259" key="2">
    <source>
        <dbReference type="Pfam" id="PF02589"/>
    </source>
</evidence>
<evidence type="ECO:0000256" key="1">
    <source>
        <dbReference type="SAM" id="MobiDB-lite"/>
    </source>
</evidence>
<protein>
    <submittedName>
        <fullName evidence="3">YkgG family uncharacterized protein</fullName>
    </submittedName>
</protein>
<dbReference type="AlphaFoldDB" id="A0A2T0QE85"/>
<keyword evidence="4" id="KW-1185">Reference proteome</keyword>
<dbReference type="InterPro" id="IPR024185">
    <property type="entry name" value="FTHF_cligase-like_sf"/>
</dbReference>
<evidence type="ECO:0000313" key="4">
    <source>
        <dbReference type="Proteomes" id="UP000237846"/>
    </source>
</evidence>
<dbReference type="SUPFAM" id="SSF100950">
    <property type="entry name" value="NagB/RpiA/CoA transferase-like"/>
    <property type="match status" value="1"/>
</dbReference>
<dbReference type="InterPro" id="IPR037171">
    <property type="entry name" value="NagB/RpiA_transferase-like"/>
</dbReference>
<dbReference type="PANTHER" id="PTHR43682">
    <property type="entry name" value="LACTATE UTILIZATION PROTEIN C"/>
    <property type="match status" value="1"/>
</dbReference>
<proteinExistence type="predicted"/>
<accession>A0A2T0QE85</accession>
<comment type="caution">
    <text evidence="3">The sequence shown here is derived from an EMBL/GenBank/DDBJ whole genome shotgun (WGS) entry which is preliminary data.</text>
</comment>
<evidence type="ECO:0000313" key="3">
    <source>
        <dbReference type="EMBL" id="PRY02229.1"/>
    </source>
</evidence>
<dbReference type="Gene3D" id="3.40.50.10420">
    <property type="entry name" value="NagB/RpiA/CoA transferase-like"/>
    <property type="match status" value="1"/>
</dbReference>
<dbReference type="InterPro" id="IPR003741">
    <property type="entry name" value="LUD_dom"/>
</dbReference>
<sequence length="269" mass="25462">MSPAGRDGAAEPGGDAPGRPGGVGSGAGGAGDRGGAVRTSGTGAVDPGGASGRVNADGARGLSGDVAAAPVSGDAGGGHGAAAGDALAGPAAADPGGAATAAGGGAGNLADRFAAALEAVGGRVHRAADPAEAAERVRGLCGERPVAADRDEVLAGVVSGLVLVDDPWAAEFGLTTALAAAADTGTLALAYDRDHPRGTSLVPPVHIAVVPADRLVPGYADAVARLAALRPVPSGMQMISGPSSSGDIEMELVRGMHGPLALHVVLVGG</sequence>
<organism evidence="3 4">
    <name type="scientific">Allonocardiopsis opalescens</name>
    <dbReference type="NCBI Taxonomy" id="1144618"/>
    <lineage>
        <taxon>Bacteria</taxon>
        <taxon>Bacillati</taxon>
        <taxon>Actinomycetota</taxon>
        <taxon>Actinomycetes</taxon>
        <taxon>Streptosporangiales</taxon>
        <taxon>Allonocardiopsis</taxon>
    </lineage>
</organism>
<dbReference type="Pfam" id="PF02589">
    <property type="entry name" value="LUD_dom"/>
    <property type="match status" value="1"/>
</dbReference>
<feature type="region of interest" description="Disordered" evidence="1">
    <location>
        <begin position="1"/>
        <end position="57"/>
    </location>
</feature>